<keyword evidence="3" id="KW-1185">Reference proteome</keyword>
<evidence type="ECO:0000313" key="3">
    <source>
        <dbReference type="Proteomes" id="UP000389128"/>
    </source>
</evidence>
<gene>
    <name evidence="2" type="ORF">ETQ85_12380</name>
</gene>
<proteinExistence type="predicted"/>
<protein>
    <submittedName>
        <fullName evidence="2">Uncharacterized protein</fullName>
    </submittedName>
</protein>
<feature type="compositionally biased region" description="Low complexity" evidence="1">
    <location>
        <begin position="127"/>
        <end position="136"/>
    </location>
</feature>
<comment type="caution">
    <text evidence="2">The sequence shown here is derived from an EMBL/GenBank/DDBJ whole genome shotgun (WGS) entry which is preliminary data.</text>
</comment>
<name>A0A6C2CSQ2_9RHOO</name>
<accession>A0A6C2CSQ2</accession>
<sequence length="168" mass="17310">MLPGVADVSIERGIGSGIVPNLADRATLGEVRSAILGDYLRDSHALYVQHAVRHEPIATTHALHVQHSVRLSQAEAEIADAQSASRGNTAAAGVSTLMDPFAIGAPAPAIDAPAPPAATPDAPPPTRTVAPARQAAEGFSSQIRNAASDLRPRTAQSSRIPLAPSAKR</sequence>
<organism evidence="2 3">
    <name type="scientific">Zoogloea oleivorans</name>
    <dbReference type="NCBI Taxonomy" id="1552750"/>
    <lineage>
        <taxon>Bacteria</taxon>
        <taxon>Pseudomonadati</taxon>
        <taxon>Pseudomonadota</taxon>
        <taxon>Betaproteobacteria</taxon>
        <taxon>Rhodocyclales</taxon>
        <taxon>Zoogloeaceae</taxon>
        <taxon>Zoogloea</taxon>
    </lineage>
</organism>
<reference evidence="2 3" key="1">
    <citation type="submission" date="2019-01" db="EMBL/GenBank/DDBJ databases">
        <title>Zoogloea oleivorans genome sequencing and assembly.</title>
        <authorList>
            <person name="Tancsics A."/>
            <person name="Farkas M."/>
            <person name="Kriszt B."/>
            <person name="Maroti G."/>
            <person name="Horvath B."/>
        </authorList>
    </citation>
    <scope>NUCLEOTIDE SEQUENCE [LARGE SCALE GENOMIC DNA]</scope>
    <source>
        <strain evidence="2 3">Buc</strain>
    </source>
</reference>
<feature type="compositionally biased region" description="Pro residues" evidence="1">
    <location>
        <begin position="113"/>
        <end position="126"/>
    </location>
</feature>
<dbReference type="EMBL" id="SDKK01000010">
    <property type="protein sequence ID" value="TYC56639.1"/>
    <property type="molecule type" value="Genomic_DNA"/>
</dbReference>
<evidence type="ECO:0000313" key="2">
    <source>
        <dbReference type="EMBL" id="TYC56639.1"/>
    </source>
</evidence>
<evidence type="ECO:0000256" key="1">
    <source>
        <dbReference type="SAM" id="MobiDB-lite"/>
    </source>
</evidence>
<feature type="region of interest" description="Disordered" evidence="1">
    <location>
        <begin position="107"/>
        <end position="168"/>
    </location>
</feature>
<dbReference type="Proteomes" id="UP000389128">
    <property type="component" value="Unassembled WGS sequence"/>
</dbReference>
<dbReference type="AlphaFoldDB" id="A0A6C2CSQ2"/>